<accession>X1GZY9</accession>
<dbReference type="SUPFAM" id="SSF51445">
    <property type="entry name" value="(Trans)glycosidases"/>
    <property type="match status" value="1"/>
</dbReference>
<dbReference type="Gene3D" id="3.20.20.80">
    <property type="entry name" value="Glycosidases"/>
    <property type="match status" value="1"/>
</dbReference>
<dbReference type="AlphaFoldDB" id="X1GZY9"/>
<evidence type="ECO:0000259" key="2">
    <source>
        <dbReference type="Pfam" id="PF02836"/>
    </source>
</evidence>
<comment type="similarity">
    <text evidence="1">Belongs to the glycosyl hydrolase 2 family.</text>
</comment>
<evidence type="ECO:0000256" key="1">
    <source>
        <dbReference type="ARBA" id="ARBA00007401"/>
    </source>
</evidence>
<dbReference type="GO" id="GO:0004566">
    <property type="term" value="F:beta-glucuronidase activity"/>
    <property type="evidence" value="ECO:0007669"/>
    <property type="project" value="TreeGrafter"/>
</dbReference>
<comment type="caution">
    <text evidence="3">The sequence shown here is derived from an EMBL/GenBank/DDBJ whole genome shotgun (WGS) entry which is preliminary data.</text>
</comment>
<feature type="domain" description="Glycoside hydrolase family 2 catalytic" evidence="2">
    <location>
        <begin position="7"/>
        <end position="156"/>
    </location>
</feature>
<dbReference type="PANTHER" id="PTHR10066:SF67">
    <property type="entry name" value="BETA-GLUCURONIDASE"/>
    <property type="match status" value="1"/>
</dbReference>
<dbReference type="GO" id="GO:0030246">
    <property type="term" value="F:carbohydrate binding"/>
    <property type="evidence" value="ECO:0007669"/>
    <property type="project" value="TreeGrafter"/>
</dbReference>
<dbReference type="GO" id="GO:0005975">
    <property type="term" value="P:carbohydrate metabolic process"/>
    <property type="evidence" value="ECO:0007669"/>
    <property type="project" value="InterPro"/>
</dbReference>
<feature type="non-terminal residue" evidence="3">
    <location>
        <position position="1"/>
    </location>
</feature>
<dbReference type="EMBL" id="BARU01006421">
    <property type="protein sequence ID" value="GAH47179.1"/>
    <property type="molecule type" value="Genomic_DNA"/>
</dbReference>
<organism evidence="3">
    <name type="scientific">marine sediment metagenome</name>
    <dbReference type="NCBI Taxonomy" id="412755"/>
    <lineage>
        <taxon>unclassified sequences</taxon>
        <taxon>metagenomes</taxon>
        <taxon>ecological metagenomes</taxon>
    </lineage>
</organism>
<name>X1GZY9_9ZZZZ</name>
<dbReference type="InterPro" id="IPR017853">
    <property type="entry name" value="GH"/>
</dbReference>
<dbReference type="GO" id="GO:0019391">
    <property type="term" value="P:glucuronoside catabolic process"/>
    <property type="evidence" value="ECO:0007669"/>
    <property type="project" value="TreeGrafter"/>
</dbReference>
<gene>
    <name evidence="3" type="ORF">S03H2_12633</name>
</gene>
<sequence length="164" mass="19707">DHPKCYDHVDVVCRNEYIGWYDIPNPNPLPSELESHIKIRVQEELEKYHRYYPNKPIVVTETGAEAKFGLRHEGEKLIRGTEEYQAYYLRFQIQEILRHREYVVGVFPWCFADFMTRLENHTCQIIPHLNLKGVLSFNRQKKLGYYELQSIYKKIQEGRFDEIV</sequence>
<evidence type="ECO:0000313" key="3">
    <source>
        <dbReference type="EMBL" id="GAH47179.1"/>
    </source>
</evidence>
<dbReference type="PANTHER" id="PTHR10066">
    <property type="entry name" value="BETA-GLUCURONIDASE"/>
    <property type="match status" value="1"/>
</dbReference>
<protein>
    <recommendedName>
        <fullName evidence="2">Glycoside hydrolase family 2 catalytic domain-containing protein</fullName>
    </recommendedName>
</protein>
<dbReference type="InterPro" id="IPR006103">
    <property type="entry name" value="Glyco_hydro_2_cat"/>
</dbReference>
<proteinExistence type="inferred from homology"/>
<dbReference type="Pfam" id="PF02836">
    <property type="entry name" value="Glyco_hydro_2_C"/>
    <property type="match status" value="1"/>
</dbReference>
<reference evidence="3" key="1">
    <citation type="journal article" date="2014" name="Front. Microbiol.">
        <title>High frequency of phylogenetically diverse reductive dehalogenase-homologous genes in deep subseafloor sedimentary metagenomes.</title>
        <authorList>
            <person name="Kawai M."/>
            <person name="Futagami T."/>
            <person name="Toyoda A."/>
            <person name="Takaki Y."/>
            <person name="Nishi S."/>
            <person name="Hori S."/>
            <person name="Arai W."/>
            <person name="Tsubouchi T."/>
            <person name="Morono Y."/>
            <person name="Uchiyama I."/>
            <person name="Ito T."/>
            <person name="Fujiyama A."/>
            <person name="Inagaki F."/>
            <person name="Takami H."/>
        </authorList>
    </citation>
    <scope>NUCLEOTIDE SEQUENCE</scope>
    <source>
        <strain evidence="3">Expedition CK06-06</strain>
    </source>
</reference>